<evidence type="ECO:0000256" key="7">
    <source>
        <dbReference type="SAM" id="MobiDB-lite"/>
    </source>
</evidence>
<sequence length="603" mass="66089">MPTTACASRMATTASTKTMKYTIIMSETCRCSSRTALTGSRWMRVARDMALFARLLNESGRQVMLENCHWGMCWDTEDGRGISGWGWGVAGEHDWREGNSGCPERLPDGNVTCPFHVFRTSGDIDSSEFNWLRNLESTVRFLDRDAPLAGRGCWAYPDMVRMGMGCEHTRVLARSRSHRVRAALARQLEVGNLPDWMGLGWQQAHFGAWCIMSSPLILGFDLRDDELVAKLWPFLANKEAIAVSQTWGGHPGWRLKGWTPDGSSQIGYRWRNLDSEHVFTANWPLHVMQVWVKPLPQGRVAVLIINADQDSEHTYSFKLTEINFRGPVSVRDIWGRKDRGFATVNVEGVVPALSSDFIVLAPANISGLHLPPPVPPQPPAPPPLPASPPCHSWCSTNLNTWFFKCTEFSACAGCDDCYATWPPFPPASPPPSLPPVPLEPPPAQPLAPWLPPLAQLSALPVSSPSSSPPVSSPSSSLPKETRTDPFLVVSPTVTIMRQSPPPPLPPATPQLATSWTWWSFGHQVAAGLIAIAVLTYAAGYAQGWFTDRLRARGRGTRVALNENVAKEETTGVALDAGQGEAHPGGDAHSGDADGKRDEVPFCR</sequence>
<keyword evidence="6" id="KW-0326">Glycosidase</keyword>
<organism evidence="10">
    <name type="scientific">Prymnesium polylepis</name>
    <dbReference type="NCBI Taxonomy" id="72548"/>
    <lineage>
        <taxon>Eukaryota</taxon>
        <taxon>Haptista</taxon>
        <taxon>Haptophyta</taxon>
        <taxon>Prymnesiophyceae</taxon>
        <taxon>Prymnesiales</taxon>
        <taxon>Prymnesiaceae</taxon>
        <taxon>Prymnesium</taxon>
    </lineage>
</organism>
<dbReference type="PANTHER" id="PTHR11452">
    <property type="entry name" value="ALPHA-GALACTOSIDASE/ALPHA-N-ACETYLGALACTOSAMINIDASE"/>
    <property type="match status" value="1"/>
</dbReference>
<dbReference type="InterPro" id="IPR013780">
    <property type="entry name" value="Glyco_hydro_b"/>
</dbReference>
<dbReference type="EMBL" id="HBKO01009667">
    <property type="protein sequence ID" value="CAE2200813.1"/>
    <property type="molecule type" value="Transcribed_RNA"/>
</dbReference>
<evidence type="ECO:0000313" key="10">
    <source>
        <dbReference type="EMBL" id="CAE2200813.1"/>
    </source>
</evidence>
<dbReference type="InterPro" id="IPR017853">
    <property type="entry name" value="GH"/>
</dbReference>
<feature type="transmembrane region" description="Helical" evidence="8">
    <location>
        <begin position="515"/>
        <end position="540"/>
    </location>
</feature>
<evidence type="ECO:0000259" key="9">
    <source>
        <dbReference type="Pfam" id="PF17801"/>
    </source>
</evidence>
<comment type="catalytic activity">
    <reaction evidence="1">
        <text>Hydrolysis of terminal, non-reducing alpha-D-galactose residues in alpha-D-galactosides, including galactose oligosaccharides, galactomannans and galactolipids.</text>
        <dbReference type="EC" id="3.2.1.22"/>
    </reaction>
</comment>
<comment type="similarity">
    <text evidence="2">Belongs to the glycosyl hydrolase 27 family.</text>
</comment>
<evidence type="ECO:0000256" key="1">
    <source>
        <dbReference type="ARBA" id="ARBA00001255"/>
    </source>
</evidence>
<evidence type="ECO:0000256" key="5">
    <source>
        <dbReference type="ARBA" id="ARBA00022801"/>
    </source>
</evidence>
<proteinExistence type="inferred from homology"/>
<name>A0A6V4P1Q7_9EUKA</name>
<keyword evidence="8" id="KW-1133">Transmembrane helix</keyword>
<evidence type="ECO:0000256" key="6">
    <source>
        <dbReference type="ARBA" id="ARBA00023295"/>
    </source>
</evidence>
<keyword evidence="8" id="KW-0812">Transmembrane</keyword>
<dbReference type="Gene3D" id="3.20.20.70">
    <property type="entry name" value="Aldolase class I"/>
    <property type="match status" value="1"/>
</dbReference>
<dbReference type="EC" id="3.2.1.22" evidence="3"/>
<protein>
    <recommendedName>
        <fullName evidence="3">alpha-galactosidase</fullName>
        <ecNumber evidence="3">3.2.1.22</ecNumber>
    </recommendedName>
</protein>
<evidence type="ECO:0000256" key="8">
    <source>
        <dbReference type="SAM" id="Phobius"/>
    </source>
</evidence>
<dbReference type="PANTHER" id="PTHR11452:SF33">
    <property type="entry name" value="ALPHA-GALACTOSIDASE 2"/>
    <property type="match status" value="1"/>
</dbReference>
<feature type="region of interest" description="Disordered" evidence="7">
    <location>
        <begin position="460"/>
        <end position="483"/>
    </location>
</feature>
<accession>A0A6V4P1Q7</accession>
<dbReference type="InterPro" id="IPR002241">
    <property type="entry name" value="Glyco_hydro_27"/>
</dbReference>
<dbReference type="GO" id="GO:0005975">
    <property type="term" value="P:carbohydrate metabolic process"/>
    <property type="evidence" value="ECO:0007669"/>
    <property type="project" value="InterPro"/>
</dbReference>
<keyword evidence="5" id="KW-0378">Hydrolase</keyword>
<dbReference type="Gene3D" id="2.60.40.1180">
    <property type="entry name" value="Golgi alpha-mannosidase II"/>
    <property type="match status" value="1"/>
</dbReference>
<dbReference type="InterPro" id="IPR041233">
    <property type="entry name" value="Melibiase_C"/>
</dbReference>
<feature type="domain" description="Alpha galactosidase C-terminal" evidence="9">
    <location>
        <begin position="288"/>
        <end position="347"/>
    </location>
</feature>
<dbReference type="AlphaFoldDB" id="A0A6V4P1Q7"/>
<evidence type="ECO:0000256" key="3">
    <source>
        <dbReference type="ARBA" id="ARBA00012755"/>
    </source>
</evidence>
<gene>
    <name evidence="10" type="ORF">CPOL0286_LOCUS4433</name>
</gene>
<dbReference type="Pfam" id="PF17801">
    <property type="entry name" value="Melibiase_C"/>
    <property type="match status" value="1"/>
</dbReference>
<dbReference type="SUPFAM" id="SSF51011">
    <property type="entry name" value="Glycosyl hydrolase domain"/>
    <property type="match status" value="1"/>
</dbReference>
<dbReference type="SUPFAM" id="SSF51445">
    <property type="entry name" value="(Trans)glycosidases"/>
    <property type="match status" value="1"/>
</dbReference>
<evidence type="ECO:0000256" key="4">
    <source>
        <dbReference type="ARBA" id="ARBA00022729"/>
    </source>
</evidence>
<feature type="compositionally biased region" description="Basic and acidic residues" evidence="7">
    <location>
        <begin position="583"/>
        <end position="603"/>
    </location>
</feature>
<feature type="region of interest" description="Disordered" evidence="7">
    <location>
        <begin position="574"/>
        <end position="603"/>
    </location>
</feature>
<dbReference type="InterPro" id="IPR013785">
    <property type="entry name" value="Aldolase_TIM"/>
</dbReference>
<reference evidence="10" key="1">
    <citation type="submission" date="2021-01" db="EMBL/GenBank/DDBJ databases">
        <authorList>
            <person name="Corre E."/>
            <person name="Pelletier E."/>
            <person name="Niang G."/>
            <person name="Scheremetjew M."/>
            <person name="Finn R."/>
            <person name="Kale V."/>
            <person name="Holt S."/>
            <person name="Cochrane G."/>
            <person name="Meng A."/>
            <person name="Brown T."/>
            <person name="Cohen L."/>
        </authorList>
    </citation>
    <scope>NUCLEOTIDE SEQUENCE</scope>
    <source>
        <strain evidence="10">UIO037</strain>
    </source>
</reference>
<keyword evidence="8" id="KW-0472">Membrane</keyword>
<keyword evidence="4" id="KW-0732">Signal</keyword>
<dbReference type="GO" id="GO:0004557">
    <property type="term" value="F:alpha-galactosidase activity"/>
    <property type="evidence" value="ECO:0007669"/>
    <property type="project" value="UniProtKB-EC"/>
</dbReference>
<evidence type="ECO:0000256" key="2">
    <source>
        <dbReference type="ARBA" id="ARBA00009743"/>
    </source>
</evidence>